<keyword evidence="2" id="KW-1185">Reference proteome</keyword>
<gene>
    <name evidence="1" type="ORF">J0A67_07230</name>
</gene>
<sequence>MLFFLVFSACGIHDGRPDGVFIRIHNNSDVNFEKVTVQSGNEEQFFGDVLSRTASEYREFDYAFRYGAVWLQAEGRDFSLIPTDYVGETPLRNGFYTYRIGLSSANLSDAELTFELIDE</sequence>
<dbReference type="EMBL" id="JAFKCW010000001">
    <property type="protein sequence ID" value="MBN7800646.1"/>
    <property type="molecule type" value="Genomic_DNA"/>
</dbReference>
<comment type="caution">
    <text evidence="1">The sequence shown here is derived from an EMBL/GenBank/DDBJ whole genome shotgun (WGS) entry which is preliminary data.</text>
</comment>
<dbReference type="Proteomes" id="UP000664698">
    <property type="component" value="Unassembled WGS sequence"/>
</dbReference>
<proteinExistence type="predicted"/>
<evidence type="ECO:0000313" key="2">
    <source>
        <dbReference type="Proteomes" id="UP000664698"/>
    </source>
</evidence>
<accession>A0ABS3BQV9</accession>
<organism evidence="1 2">
    <name type="scientific">Algoriphagus aestuariicola</name>
    <dbReference type="NCBI Taxonomy" id="1852016"/>
    <lineage>
        <taxon>Bacteria</taxon>
        <taxon>Pseudomonadati</taxon>
        <taxon>Bacteroidota</taxon>
        <taxon>Cytophagia</taxon>
        <taxon>Cytophagales</taxon>
        <taxon>Cyclobacteriaceae</taxon>
        <taxon>Algoriphagus</taxon>
    </lineage>
</organism>
<reference evidence="1 2" key="1">
    <citation type="submission" date="2021-03" db="EMBL/GenBank/DDBJ databases">
        <title>novel species isolated from a fishpond in China.</title>
        <authorList>
            <person name="Lu H."/>
            <person name="Cai Z."/>
        </authorList>
    </citation>
    <scope>NUCLEOTIDE SEQUENCE [LARGE SCALE GENOMIC DNA]</scope>
    <source>
        <strain evidence="1 2">JCM 31546</strain>
    </source>
</reference>
<dbReference type="RefSeq" id="WP_206568590.1">
    <property type="nucleotide sequence ID" value="NZ_JAFKCW010000001.1"/>
</dbReference>
<name>A0ABS3BQV9_9BACT</name>
<evidence type="ECO:0008006" key="3">
    <source>
        <dbReference type="Google" id="ProtNLM"/>
    </source>
</evidence>
<protein>
    <recommendedName>
        <fullName evidence="3">DUF4377 domain-containing protein</fullName>
    </recommendedName>
</protein>
<evidence type="ECO:0000313" key="1">
    <source>
        <dbReference type="EMBL" id="MBN7800646.1"/>
    </source>
</evidence>